<keyword evidence="1" id="KW-0732">Signal</keyword>
<dbReference type="EMBL" id="FSRM01000001">
    <property type="protein sequence ID" value="SIO18435.1"/>
    <property type="molecule type" value="Genomic_DNA"/>
</dbReference>
<dbReference type="AlphaFoldDB" id="A0A1N6HFN5"/>
<feature type="signal peptide" evidence="1">
    <location>
        <begin position="1"/>
        <end position="34"/>
    </location>
</feature>
<gene>
    <name evidence="2" type="ORF">SAMN05444168_3234</name>
</gene>
<reference evidence="2 3" key="1">
    <citation type="submission" date="2016-11" db="EMBL/GenBank/DDBJ databases">
        <authorList>
            <person name="Jaros S."/>
            <person name="Januszkiewicz K."/>
            <person name="Wedrychowicz H."/>
        </authorList>
    </citation>
    <scope>NUCLEOTIDE SEQUENCE [LARGE SCALE GENOMIC DNA]</scope>
    <source>
        <strain evidence="2 3">GAS86</strain>
    </source>
</reference>
<evidence type="ECO:0000256" key="1">
    <source>
        <dbReference type="SAM" id="SignalP"/>
    </source>
</evidence>
<organism evidence="2 3">
    <name type="scientific">Paraburkholderia phenazinium</name>
    <dbReference type="NCBI Taxonomy" id="60549"/>
    <lineage>
        <taxon>Bacteria</taxon>
        <taxon>Pseudomonadati</taxon>
        <taxon>Pseudomonadota</taxon>
        <taxon>Betaproteobacteria</taxon>
        <taxon>Burkholderiales</taxon>
        <taxon>Burkholderiaceae</taxon>
        <taxon>Paraburkholderia</taxon>
    </lineage>
</organism>
<protein>
    <recommendedName>
        <fullName evidence="4">DUF5666 domain-containing protein</fullName>
    </recommendedName>
</protein>
<name>A0A1N6HFN5_9BURK</name>
<sequence>MFYQSSGRSSVARRSAAIAVVLGLSSWLSICAAADNTASEPAAASAAAVSSQSDKTVDHANGTVSFIDKKNSIIVVTLKSGRELSLNAKDHSDVLDRVSVGNKVAIAYLEPYVTALTPMKGAKLTRLTHSVKVTQSSADSGQDGFRAVRTYDGVVEVTAINSKLNLLTIADRTGTAQSVKVSQPDLVTVMNSLARHEHVQLTYESAFKVSITH</sequence>
<evidence type="ECO:0000313" key="2">
    <source>
        <dbReference type="EMBL" id="SIO18435.1"/>
    </source>
</evidence>
<proteinExistence type="predicted"/>
<evidence type="ECO:0000313" key="3">
    <source>
        <dbReference type="Proteomes" id="UP000184693"/>
    </source>
</evidence>
<dbReference type="Proteomes" id="UP000184693">
    <property type="component" value="Unassembled WGS sequence"/>
</dbReference>
<accession>A0A1N6HFN5</accession>
<evidence type="ECO:0008006" key="4">
    <source>
        <dbReference type="Google" id="ProtNLM"/>
    </source>
</evidence>
<feature type="chain" id="PRO_5012613532" description="DUF5666 domain-containing protein" evidence="1">
    <location>
        <begin position="35"/>
        <end position="213"/>
    </location>
</feature>